<name>A0A5S4FHD8_9ACTN</name>
<organism evidence="3 4">
    <name type="scientific">Nonomuraea zeae</name>
    <dbReference type="NCBI Taxonomy" id="1642303"/>
    <lineage>
        <taxon>Bacteria</taxon>
        <taxon>Bacillati</taxon>
        <taxon>Actinomycetota</taxon>
        <taxon>Actinomycetes</taxon>
        <taxon>Streptosporangiales</taxon>
        <taxon>Streptosporangiaceae</taxon>
        <taxon>Nonomuraea</taxon>
    </lineage>
</organism>
<reference evidence="3 4" key="1">
    <citation type="submission" date="2019-05" db="EMBL/GenBank/DDBJ databases">
        <title>Draft genome sequence of Nonomuraea zeae DSM 100528.</title>
        <authorList>
            <person name="Saricaoglu S."/>
            <person name="Isik K."/>
        </authorList>
    </citation>
    <scope>NUCLEOTIDE SEQUENCE [LARGE SCALE GENOMIC DNA]</scope>
    <source>
        <strain evidence="3 4">DSM 100528</strain>
    </source>
</reference>
<dbReference type="EC" id="3.2.2.n1" evidence="2"/>
<gene>
    <name evidence="3" type="ORF">ETD85_53005</name>
</gene>
<proteinExistence type="inferred from homology"/>
<dbReference type="GO" id="GO:0102682">
    <property type="term" value="F:cytokinin riboside 5'-monophosphate phosphoribohydrolase activity"/>
    <property type="evidence" value="ECO:0007669"/>
    <property type="project" value="RHEA"/>
</dbReference>
<dbReference type="OrthoDB" id="9778690at2"/>
<evidence type="ECO:0000313" key="3">
    <source>
        <dbReference type="EMBL" id="TMR19287.1"/>
    </source>
</evidence>
<dbReference type="GO" id="GO:0005829">
    <property type="term" value="C:cytosol"/>
    <property type="evidence" value="ECO:0007669"/>
    <property type="project" value="TreeGrafter"/>
</dbReference>
<dbReference type="Proteomes" id="UP000306628">
    <property type="component" value="Unassembled WGS sequence"/>
</dbReference>
<accession>A0A5S4FHD8</accession>
<dbReference type="GO" id="GO:0009691">
    <property type="term" value="P:cytokinin biosynthetic process"/>
    <property type="evidence" value="ECO:0007669"/>
    <property type="project" value="UniProtKB-UniRule"/>
</dbReference>
<dbReference type="Pfam" id="PF03641">
    <property type="entry name" value="Lysine_decarbox"/>
    <property type="match status" value="1"/>
</dbReference>
<dbReference type="AlphaFoldDB" id="A0A5S4FHD8"/>
<keyword evidence="2" id="KW-0203">Cytokinin biosynthesis</keyword>
<keyword evidence="2" id="KW-0378">Hydrolase</keyword>
<protein>
    <recommendedName>
        <fullName evidence="2">Cytokinin riboside 5'-monophosphate phosphoribohydrolase</fullName>
        <ecNumber evidence="2">3.2.2.n1</ecNumber>
    </recommendedName>
</protein>
<evidence type="ECO:0000313" key="4">
    <source>
        <dbReference type="Proteomes" id="UP000306628"/>
    </source>
</evidence>
<dbReference type="PANTHER" id="PTHR31223:SF70">
    <property type="entry name" value="LOG FAMILY PROTEIN YJL055W"/>
    <property type="match status" value="1"/>
</dbReference>
<keyword evidence="4" id="KW-1185">Reference proteome</keyword>
<evidence type="ECO:0000256" key="2">
    <source>
        <dbReference type="RuleBase" id="RU363015"/>
    </source>
</evidence>
<evidence type="ECO:0000256" key="1">
    <source>
        <dbReference type="ARBA" id="ARBA00006763"/>
    </source>
</evidence>
<dbReference type="SUPFAM" id="SSF102405">
    <property type="entry name" value="MCP/YpsA-like"/>
    <property type="match status" value="1"/>
</dbReference>
<sequence length="200" mass="21291">MSSTTLEAGVPLRGNHPLEICVFCGAGQCNSPAIVETARLTGSLIGRRGYRLLYGGGGSGLMGEVAWAAAEHGAAIRGVIPHFIYERERAIAAPAQEMHVTDTLYKRKEHMLRSADAFLALPGGFGTLDEILEVISATYLGVHAKPMIIINPEGVWDAFIDLVETLRGLNLISGAAPAFHTADSPEEAMALVERLVVQVA</sequence>
<dbReference type="InterPro" id="IPR031100">
    <property type="entry name" value="LOG_fam"/>
</dbReference>
<dbReference type="InterPro" id="IPR005269">
    <property type="entry name" value="LOG"/>
</dbReference>
<dbReference type="EMBL" id="VCKX01000331">
    <property type="protein sequence ID" value="TMR19287.1"/>
    <property type="molecule type" value="Genomic_DNA"/>
</dbReference>
<comment type="similarity">
    <text evidence="1 2">Belongs to the LOG family.</text>
</comment>
<dbReference type="Gene3D" id="3.40.50.450">
    <property type="match status" value="1"/>
</dbReference>
<comment type="caution">
    <text evidence="3">The sequence shown here is derived from an EMBL/GenBank/DDBJ whole genome shotgun (WGS) entry which is preliminary data.</text>
</comment>
<dbReference type="PANTHER" id="PTHR31223">
    <property type="entry name" value="LOG FAMILY PROTEIN YJL055W"/>
    <property type="match status" value="1"/>
</dbReference>
<comment type="catalytic activity">
    <reaction evidence="2">
        <text>N(6)-(dimethylallyl)adenosine 5'-phosphate + H2O = N(6)-dimethylallyladenine + D-ribose 5-phosphate</text>
        <dbReference type="Rhea" id="RHEA:48560"/>
        <dbReference type="ChEBI" id="CHEBI:15377"/>
        <dbReference type="ChEBI" id="CHEBI:17660"/>
        <dbReference type="ChEBI" id="CHEBI:57526"/>
        <dbReference type="ChEBI" id="CHEBI:78346"/>
        <dbReference type="EC" id="3.2.2.n1"/>
    </reaction>
</comment>
<dbReference type="RefSeq" id="WP_138697454.1">
    <property type="nucleotide sequence ID" value="NZ_JBHSAZ010000107.1"/>
</dbReference>
<comment type="catalytic activity">
    <reaction evidence="2">
        <text>9-ribosyl-trans-zeatin 5'-phosphate + H2O = trans-zeatin + D-ribose 5-phosphate</text>
        <dbReference type="Rhea" id="RHEA:48564"/>
        <dbReference type="ChEBI" id="CHEBI:15377"/>
        <dbReference type="ChEBI" id="CHEBI:16522"/>
        <dbReference type="ChEBI" id="CHEBI:78346"/>
        <dbReference type="ChEBI" id="CHEBI:87947"/>
        <dbReference type="EC" id="3.2.2.n1"/>
    </reaction>
</comment>
<dbReference type="NCBIfam" id="TIGR00730">
    <property type="entry name" value="Rossman fold protein, TIGR00730 family"/>
    <property type="match status" value="1"/>
</dbReference>